<dbReference type="VEuPathDB" id="FungiDB:MELLADRAFT_104874"/>
<gene>
    <name evidence="1" type="ORF">MELLADRAFT_104874</name>
</gene>
<dbReference type="AlphaFoldDB" id="F4RG19"/>
<dbReference type="HOGENOM" id="CLU_1661144_0_0_1"/>
<proteinExistence type="predicted"/>
<protein>
    <submittedName>
        <fullName evidence="1">Uncharacterized protein</fullName>
    </submittedName>
</protein>
<accession>F4RG19</accession>
<dbReference type="KEGG" id="mlr:MELLADRAFT_104874"/>
<name>F4RG19_MELLP</name>
<dbReference type="EMBL" id="GL883100">
    <property type="protein sequence ID" value="EGG08476.1"/>
    <property type="molecule type" value="Genomic_DNA"/>
</dbReference>
<dbReference type="GeneID" id="18922423"/>
<evidence type="ECO:0000313" key="2">
    <source>
        <dbReference type="Proteomes" id="UP000001072"/>
    </source>
</evidence>
<dbReference type="RefSeq" id="XP_007408062.1">
    <property type="nucleotide sequence ID" value="XM_007408000.1"/>
</dbReference>
<evidence type="ECO:0000313" key="1">
    <source>
        <dbReference type="EMBL" id="EGG08476.1"/>
    </source>
</evidence>
<dbReference type="InParanoid" id="F4RG19"/>
<dbReference type="Proteomes" id="UP000001072">
    <property type="component" value="Unassembled WGS sequence"/>
</dbReference>
<reference evidence="2" key="1">
    <citation type="journal article" date="2011" name="Proc. Natl. Acad. Sci. U.S.A.">
        <title>Obligate biotrophy features unraveled by the genomic analysis of rust fungi.</title>
        <authorList>
            <person name="Duplessis S."/>
            <person name="Cuomo C.A."/>
            <person name="Lin Y.-C."/>
            <person name="Aerts A."/>
            <person name="Tisserant E."/>
            <person name="Veneault-Fourrey C."/>
            <person name="Joly D.L."/>
            <person name="Hacquard S."/>
            <person name="Amselem J."/>
            <person name="Cantarel B.L."/>
            <person name="Chiu R."/>
            <person name="Coutinho P.M."/>
            <person name="Feau N."/>
            <person name="Field M."/>
            <person name="Frey P."/>
            <person name="Gelhaye E."/>
            <person name="Goldberg J."/>
            <person name="Grabherr M.G."/>
            <person name="Kodira C.D."/>
            <person name="Kohler A."/>
            <person name="Kuees U."/>
            <person name="Lindquist E.A."/>
            <person name="Lucas S.M."/>
            <person name="Mago R."/>
            <person name="Mauceli E."/>
            <person name="Morin E."/>
            <person name="Murat C."/>
            <person name="Pangilinan J.L."/>
            <person name="Park R."/>
            <person name="Pearson M."/>
            <person name="Quesneville H."/>
            <person name="Rouhier N."/>
            <person name="Sakthikumar S."/>
            <person name="Salamov A.A."/>
            <person name="Schmutz J."/>
            <person name="Selles B."/>
            <person name="Shapiro H."/>
            <person name="Tanguay P."/>
            <person name="Tuskan G.A."/>
            <person name="Henrissat B."/>
            <person name="Van de Peer Y."/>
            <person name="Rouze P."/>
            <person name="Ellis J.G."/>
            <person name="Dodds P.N."/>
            <person name="Schein J.E."/>
            <person name="Zhong S."/>
            <person name="Hamelin R.C."/>
            <person name="Grigoriev I.V."/>
            <person name="Szabo L.J."/>
            <person name="Martin F."/>
        </authorList>
    </citation>
    <scope>NUCLEOTIDE SEQUENCE [LARGE SCALE GENOMIC DNA]</scope>
    <source>
        <strain evidence="2">98AG31 / pathotype 3-4-7</strain>
    </source>
</reference>
<keyword evidence="2" id="KW-1185">Reference proteome</keyword>
<sequence length="159" mass="17911">MLTLFACVPQFIRSQTQSLILATITTGTNGIKILTSLTIPGRARKTACTMNGNPEFVENEFLVLKRQVSSSFLLGTLPTEAVFLTSLRFQAFPRAMRWSLFDLSPAYLLRKNRCLCHTMAVITKGLKVLELRSLDRDHEAPQTNLSCQTFEISALWKKN</sequence>
<organism evidence="2">
    <name type="scientific">Melampsora larici-populina (strain 98AG31 / pathotype 3-4-7)</name>
    <name type="common">Poplar leaf rust fungus</name>
    <dbReference type="NCBI Taxonomy" id="747676"/>
    <lineage>
        <taxon>Eukaryota</taxon>
        <taxon>Fungi</taxon>
        <taxon>Dikarya</taxon>
        <taxon>Basidiomycota</taxon>
        <taxon>Pucciniomycotina</taxon>
        <taxon>Pucciniomycetes</taxon>
        <taxon>Pucciniales</taxon>
        <taxon>Melampsoraceae</taxon>
        <taxon>Melampsora</taxon>
    </lineage>
</organism>